<dbReference type="SUPFAM" id="SSF49299">
    <property type="entry name" value="PKD domain"/>
    <property type="match status" value="1"/>
</dbReference>
<dbReference type="RefSeq" id="WP_308490041.1">
    <property type="nucleotide sequence ID" value="NZ_JAVFCB010000008.1"/>
</dbReference>
<dbReference type="Gene3D" id="2.60.40.10">
    <property type="entry name" value="Immunoglobulins"/>
    <property type="match status" value="1"/>
</dbReference>
<sequence length="273" mass="27697">MAVVPVLASLIFIGAGQPDGGQYDPNAAASGSKVDASTDGKNLTVSGSQTTDLGGTTNAGVVNDNDSGGTATERTPAPAPPRDDGIDDCRVINANLDCSAMRDDTVLETAAAPGRTITISDLARFVPTGATLSAEPSNIAVVGLPANFLSTARTESVPGSVLGRALTVRFTAVSHLFDYGDGEKRTSPSPGTPWTAAQPQFTPTDTSHVYKAPGTYTATVTTTYIADIDLGAGWQTISGTLAGPPASQTIRVVTARTALVQNTCGERPGAAGC</sequence>
<comment type="caution">
    <text evidence="3">The sequence shown here is derived from an EMBL/GenBank/DDBJ whole genome shotgun (WGS) entry which is preliminary data.</text>
</comment>
<dbReference type="InterPro" id="IPR013783">
    <property type="entry name" value="Ig-like_fold"/>
</dbReference>
<dbReference type="InterPro" id="IPR000601">
    <property type="entry name" value="PKD_dom"/>
</dbReference>
<dbReference type="PROSITE" id="PS50093">
    <property type="entry name" value="PKD"/>
    <property type="match status" value="1"/>
</dbReference>
<proteinExistence type="predicted"/>
<feature type="domain" description="PKD" evidence="2">
    <location>
        <begin position="173"/>
        <end position="223"/>
    </location>
</feature>
<evidence type="ECO:0000256" key="1">
    <source>
        <dbReference type="SAM" id="MobiDB-lite"/>
    </source>
</evidence>
<gene>
    <name evidence="3" type="ORF">RBR11_14290</name>
</gene>
<organism evidence="3 4">
    <name type="scientific">Microbacterium capsulatum</name>
    <dbReference type="NCBI Taxonomy" id="3041921"/>
    <lineage>
        <taxon>Bacteria</taxon>
        <taxon>Bacillati</taxon>
        <taxon>Actinomycetota</taxon>
        <taxon>Actinomycetes</taxon>
        <taxon>Micrococcales</taxon>
        <taxon>Microbacteriaceae</taxon>
        <taxon>Microbacterium</taxon>
    </lineage>
</organism>
<protein>
    <recommendedName>
        <fullName evidence="2">PKD domain-containing protein</fullName>
    </recommendedName>
</protein>
<feature type="region of interest" description="Disordered" evidence="1">
    <location>
        <begin position="23"/>
        <end position="86"/>
    </location>
</feature>
<dbReference type="InterPro" id="IPR035986">
    <property type="entry name" value="PKD_dom_sf"/>
</dbReference>
<keyword evidence="4" id="KW-1185">Reference proteome</keyword>
<dbReference type="EMBL" id="JAVFCB010000008">
    <property type="protein sequence ID" value="MDQ4215089.1"/>
    <property type="molecule type" value="Genomic_DNA"/>
</dbReference>
<name>A0ABU0XKC6_9MICO</name>
<evidence type="ECO:0000313" key="3">
    <source>
        <dbReference type="EMBL" id="MDQ4215089.1"/>
    </source>
</evidence>
<dbReference type="Proteomes" id="UP001230289">
    <property type="component" value="Unassembled WGS sequence"/>
</dbReference>
<accession>A0ABU0XKC6</accession>
<evidence type="ECO:0000259" key="2">
    <source>
        <dbReference type="PROSITE" id="PS50093"/>
    </source>
</evidence>
<reference evidence="3 4" key="1">
    <citation type="submission" date="2023-08" db="EMBL/GenBank/DDBJ databases">
        <title>Microbacterium sp. nov., isolated from a waste landfill.</title>
        <authorList>
            <person name="Wen W."/>
        </authorList>
    </citation>
    <scope>NUCLEOTIDE SEQUENCE [LARGE SCALE GENOMIC DNA]</scope>
    <source>
        <strain evidence="3 4">ASV81</strain>
    </source>
</reference>
<feature type="compositionally biased region" description="Polar residues" evidence="1">
    <location>
        <begin position="39"/>
        <end position="67"/>
    </location>
</feature>
<evidence type="ECO:0000313" key="4">
    <source>
        <dbReference type="Proteomes" id="UP001230289"/>
    </source>
</evidence>